<keyword evidence="3" id="KW-1185">Reference proteome</keyword>
<keyword evidence="1" id="KW-1133">Transmembrane helix</keyword>
<keyword evidence="1" id="KW-0472">Membrane</keyword>
<name>A0A2Y9CKG4_9GAMM</name>
<dbReference type="EMBL" id="CP021660">
    <property type="protein sequence ID" value="AWK15470.1"/>
    <property type="molecule type" value="Genomic_DNA"/>
</dbReference>
<keyword evidence="1" id="KW-0812">Transmembrane</keyword>
<keyword evidence="2" id="KW-0614">Plasmid</keyword>
<dbReference type="AlphaFoldDB" id="A0A2Y9CKG4"/>
<accession>A0A2Y9CKG4</accession>
<geneLocation type="plasmid" evidence="3">
    <name>p5d_fsymbiotica-1</name>
</geneLocation>
<evidence type="ECO:0000256" key="1">
    <source>
        <dbReference type="SAM" id="Phobius"/>
    </source>
</evidence>
<feature type="transmembrane region" description="Helical" evidence="1">
    <location>
        <begin position="43"/>
        <end position="67"/>
    </location>
</feature>
<protein>
    <submittedName>
        <fullName evidence="2">Uncharacterized protein</fullName>
    </submittedName>
</protein>
<evidence type="ECO:0000313" key="2">
    <source>
        <dbReference type="EMBL" id="AWK15470.1"/>
    </source>
</evidence>
<dbReference type="Proteomes" id="UP000261875">
    <property type="component" value="Plasmid p5D_Fsymbiotica-1"/>
</dbReference>
<evidence type="ECO:0000313" key="3">
    <source>
        <dbReference type="Proteomes" id="UP000261875"/>
    </source>
</evidence>
<proteinExistence type="predicted"/>
<dbReference type="KEGG" id="fsm:CCS41_13590"/>
<organism evidence="2 3">
    <name type="scientific">Candidatus Fukatsuia symbiotica</name>
    <dbReference type="NCBI Taxonomy" id="1878942"/>
    <lineage>
        <taxon>Bacteria</taxon>
        <taxon>Pseudomonadati</taxon>
        <taxon>Pseudomonadota</taxon>
        <taxon>Gammaproteobacteria</taxon>
        <taxon>Enterobacterales</taxon>
        <taxon>Yersiniaceae</taxon>
        <taxon>Candidatus Fukatsuia</taxon>
    </lineage>
</organism>
<sequence>MKKTLKVAKKNTFKKTFSLIGKIFFWLFIWSRRIAVNVLHMSVYFGLSLLHVFRYLLFVLGGFYCLIHYNQLHGGYTAACGYRGNLHCCFGLLSWLDNEAPFHRLLFVRENNNRHE</sequence>
<feature type="transmembrane region" description="Helical" evidence="1">
    <location>
        <begin position="12"/>
        <end position="31"/>
    </location>
</feature>
<dbReference type="RefSeq" id="WP_119797783.1">
    <property type="nucleotide sequence ID" value="NZ_CP021660.1"/>
</dbReference>
<reference evidence="2 3" key="1">
    <citation type="submission" date="2017-05" db="EMBL/GenBank/DDBJ databases">
        <title>Genome sequence of Candidatus Fukatsuia symbiotica and Candidatus Hamiltonella defensa from Acyrthosiphon pisum strain 5D.</title>
        <authorList>
            <person name="Patel V.A."/>
            <person name="Chevignon G."/>
            <person name="Russell J.A."/>
            <person name="Oliver K.M."/>
        </authorList>
    </citation>
    <scope>NUCLEOTIDE SEQUENCE [LARGE SCALE GENOMIC DNA]</scope>
    <source>
        <strain evidence="2 3">5D</strain>
        <plasmid evidence="3">p5d_fsymbiotica-1</plasmid>
    </source>
</reference>
<gene>
    <name evidence="2" type="ORF">CCS41_13590</name>
</gene>